<protein>
    <submittedName>
        <fullName evidence="1">Uncharacterized protein</fullName>
    </submittedName>
</protein>
<dbReference type="EMBL" id="AMZH03031174">
    <property type="protein sequence ID" value="RRT32627.1"/>
    <property type="molecule type" value="Genomic_DNA"/>
</dbReference>
<proteinExistence type="predicted"/>
<organism evidence="1 2">
    <name type="scientific">Ensete ventricosum</name>
    <name type="common">Abyssinian banana</name>
    <name type="synonym">Musa ensete</name>
    <dbReference type="NCBI Taxonomy" id="4639"/>
    <lineage>
        <taxon>Eukaryota</taxon>
        <taxon>Viridiplantae</taxon>
        <taxon>Streptophyta</taxon>
        <taxon>Embryophyta</taxon>
        <taxon>Tracheophyta</taxon>
        <taxon>Spermatophyta</taxon>
        <taxon>Magnoliopsida</taxon>
        <taxon>Liliopsida</taxon>
        <taxon>Zingiberales</taxon>
        <taxon>Musaceae</taxon>
        <taxon>Ensete</taxon>
    </lineage>
</organism>
<comment type="caution">
    <text evidence="1">The sequence shown here is derived from an EMBL/GenBank/DDBJ whole genome shotgun (WGS) entry which is preliminary data.</text>
</comment>
<sequence>MGGCRPYGLAAAGHARKRRPCRLLPPRVAPASLVGYCPCEWCRPPLRAGPGRSWLPPCRGPWPWPGHGWPALHAGWPPLHLAAFAVKM</sequence>
<reference evidence="1 2" key="1">
    <citation type="journal article" date="2014" name="Agronomy (Basel)">
        <title>A Draft Genome Sequence for Ensete ventricosum, the Drought-Tolerant Tree Against Hunger.</title>
        <authorList>
            <person name="Harrison J."/>
            <person name="Moore K.A."/>
            <person name="Paszkiewicz K."/>
            <person name="Jones T."/>
            <person name="Grant M."/>
            <person name="Ambacheew D."/>
            <person name="Muzemil S."/>
            <person name="Studholme D.J."/>
        </authorList>
    </citation>
    <scope>NUCLEOTIDE SEQUENCE [LARGE SCALE GENOMIC DNA]</scope>
</reference>
<name>A0A426WZI0_ENSVE</name>
<accession>A0A426WZI0</accession>
<gene>
    <name evidence="1" type="ORF">B296_00053934</name>
</gene>
<dbReference type="Proteomes" id="UP000287651">
    <property type="component" value="Unassembled WGS sequence"/>
</dbReference>
<evidence type="ECO:0000313" key="2">
    <source>
        <dbReference type="Proteomes" id="UP000287651"/>
    </source>
</evidence>
<dbReference type="AlphaFoldDB" id="A0A426WZI0"/>
<evidence type="ECO:0000313" key="1">
    <source>
        <dbReference type="EMBL" id="RRT32627.1"/>
    </source>
</evidence>